<dbReference type="EMBL" id="PJND01000009">
    <property type="protein sequence ID" value="PKW20559.1"/>
    <property type="molecule type" value="Genomic_DNA"/>
</dbReference>
<gene>
    <name evidence="2" type="ORF">B0G92_2709</name>
    <name evidence="3" type="ORF">CLV50_2719</name>
</gene>
<organism evidence="3 5">
    <name type="scientific">Flavobacterium lindanitolerans</name>
    <dbReference type="NCBI Taxonomy" id="428988"/>
    <lineage>
        <taxon>Bacteria</taxon>
        <taxon>Pseudomonadati</taxon>
        <taxon>Bacteroidota</taxon>
        <taxon>Flavobacteriia</taxon>
        <taxon>Flavobacteriales</taxon>
        <taxon>Flavobacteriaceae</taxon>
        <taxon>Flavobacterium</taxon>
    </lineage>
</organism>
<sequence length="328" mass="38014">MKLKFTIAGILFFGMAYAQHGANQVYNNQNNPYNYKNAGLFQNAEKVNYTEDGINFRIAILNNVKPDSYVVTLGLNEEGLSVKDCNAKINKRLDGFKNALKKTGIREEEIFVDFISQTKIYDYKSTSTSSQVNITQEDKGFEIKKNIIVKLKDVSLFDKLIDMASEYEIYNIIKVDYKKADTEKIYDEMLAEANEVLKSRSKIYDKYGKRDFESEPQLLINFYSIQPGKQYKNFTAFESSDAVYNDYYNSNKVLVRKEQRKNKTFYYDGIDPDSFDKIMNSDSPAVGIQYVMEFSISYKTKKKPKEETKKLYHIITPNGDVRTLDLKN</sequence>
<evidence type="ECO:0000256" key="1">
    <source>
        <dbReference type="SAM" id="SignalP"/>
    </source>
</evidence>
<evidence type="ECO:0000313" key="5">
    <source>
        <dbReference type="Proteomes" id="UP000275027"/>
    </source>
</evidence>
<comment type="caution">
    <text evidence="3">The sequence shown here is derived from an EMBL/GenBank/DDBJ whole genome shotgun (WGS) entry which is preliminary data.</text>
</comment>
<dbReference type="Proteomes" id="UP000233767">
    <property type="component" value="Unassembled WGS sequence"/>
</dbReference>
<dbReference type="Gene3D" id="3.30.110.170">
    <property type="entry name" value="Protein of unknown function (DUF541), domain 1"/>
    <property type="match status" value="1"/>
</dbReference>
<dbReference type="InterPro" id="IPR007497">
    <property type="entry name" value="SIMPL/DUF541"/>
</dbReference>
<keyword evidence="4" id="KW-1185">Reference proteome</keyword>
<dbReference type="Gene3D" id="3.30.70.2970">
    <property type="entry name" value="Protein of unknown function (DUF541), domain 2"/>
    <property type="match status" value="1"/>
</dbReference>
<feature type="signal peptide" evidence="1">
    <location>
        <begin position="1"/>
        <end position="18"/>
    </location>
</feature>
<dbReference type="RefSeq" id="WP_101472578.1">
    <property type="nucleotide sequence ID" value="NZ_JAPJOL010000021.1"/>
</dbReference>
<evidence type="ECO:0000313" key="3">
    <source>
        <dbReference type="EMBL" id="RLJ24002.1"/>
    </source>
</evidence>
<protein>
    <submittedName>
        <fullName evidence="3">Uncharacterized protein YggE</fullName>
    </submittedName>
</protein>
<reference evidence="3 5" key="2">
    <citation type="submission" date="2018-10" db="EMBL/GenBank/DDBJ databases">
        <title>Genomic Encyclopedia of Archaeal and Bacterial Type Strains, Phase II (KMG-II): from individual species to whole genera.</title>
        <authorList>
            <person name="Goeker M."/>
        </authorList>
    </citation>
    <scope>NUCLEOTIDE SEQUENCE [LARGE SCALE GENOMIC DNA]</scope>
    <source>
        <strain evidence="3 5">DSM 21886</strain>
    </source>
</reference>
<proteinExistence type="predicted"/>
<evidence type="ECO:0000313" key="4">
    <source>
        <dbReference type="Proteomes" id="UP000233767"/>
    </source>
</evidence>
<dbReference type="Proteomes" id="UP000275027">
    <property type="component" value="Unassembled WGS sequence"/>
</dbReference>
<dbReference type="Pfam" id="PF04402">
    <property type="entry name" value="SIMPL"/>
    <property type="match status" value="1"/>
</dbReference>
<feature type="chain" id="PRO_5019765699" evidence="1">
    <location>
        <begin position="19"/>
        <end position="328"/>
    </location>
</feature>
<dbReference type="AlphaFoldDB" id="A0A497U1I5"/>
<evidence type="ECO:0000313" key="2">
    <source>
        <dbReference type="EMBL" id="PKW20559.1"/>
    </source>
</evidence>
<accession>A0A497U1I5</accession>
<keyword evidence="1" id="KW-0732">Signal</keyword>
<dbReference type="EMBL" id="RCCB01000013">
    <property type="protein sequence ID" value="RLJ24002.1"/>
    <property type="molecule type" value="Genomic_DNA"/>
</dbReference>
<name>A0A497U1I5_9FLAO</name>
<reference evidence="2 4" key="1">
    <citation type="submission" date="2017-12" db="EMBL/GenBank/DDBJ databases">
        <title>Genomic Encyclopedia of Type Strains, Phase III (KMG-III): the genomes of soil and plant-associated and newly described type strains.</title>
        <authorList>
            <person name="Whitman W."/>
        </authorList>
    </citation>
    <scope>NUCLEOTIDE SEQUENCE [LARGE SCALE GENOMIC DNA]</scope>
    <source>
        <strain evidence="2 4">IP-10</strain>
    </source>
</reference>